<feature type="coiled-coil region" evidence="1">
    <location>
        <begin position="40"/>
        <end position="67"/>
    </location>
</feature>
<protein>
    <recommendedName>
        <fullName evidence="2">TRIM8/14/16/25/29/45/65 coiled-coil region domain-containing protein</fullName>
    </recommendedName>
</protein>
<dbReference type="InterPro" id="IPR058030">
    <property type="entry name" value="TRIM8/14/16/25/29/45/65_CC"/>
</dbReference>
<gene>
    <name evidence="3" type="ORF">AMECASPLE_025597</name>
</gene>
<reference evidence="3 4" key="1">
    <citation type="submission" date="2021-06" db="EMBL/GenBank/DDBJ databases">
        <authorList>
            <person name="Palmer J.M."/>
        </authorList>
    </citation>
    <scope>NUCLEOTIDE SEQUENCE [LARGE SCALE GENOMIC DNA]</scope>
    <source>
        <strain evidence="3 4">AS_MEX2019</strain>
        <tissue evidence="3">Muscle</tissue>
    </source>
</reference>
<evidence type="ECO:0000313" key="4">
    <source>
        <dbReference type="Proteomes" id="UP001469553"/>
    </source>
</evidence>
<evidence type="ECO:0000256" key="1">
    <source>
        <dbReference type="SAM" id="Coils"/>
    </source>
</evidence>
<comment type="caution">
    <text evidence="3">The sequence shown here is derived from an EMBL/GenBank/DDBJ whole genome shotgun (WGS) entry which is preliminary data.</text>
</comment>
<keyword evidence="1" id="KW-0175">Coiled coil</keyword>
<dbReference type="Pfam" id="PF25600">
    <property type="entry name" value="TRIM_CC"/>
    <property type="match status" value="1"/>
</dbReference>
<accession>A0ABV0YSA7</accession>
<organism evidence="3 4">
    <name type="scientific">Ameca splendens</name>
    <dbReference type="NCBI Taxonomy" id="208324"/>
    <lineage>
        <taxon>Eukaryota</taxon>
        <taxon>Metazoa</taxon>
        <taxon>Chordata</taxon>
        <taxon>Craniata</taxon>
        <taxon>Vertebrata</taxon>
        <taxon>Euteleostomi</taxon>
        <taxon>Actinopterygii</taxon>
        <taxon>Neopterygii</taxon>
        <taxon>Teleostei</taxon>
        <taxon>Neoteleostei</taxon>
        <taxon>Acanthomorphata</taxon>
        <taxon>Ovalentaria</taxon>
        <taxon>Atherinomorphae</taxon>
        <taxon>Cyprinodontiformes</taxon>
        <taxon>Goodeidae</taxon>
        <taxon>Ameca</taxon>
    </lineage>
</organism>
<dbReference type="Proteomes" id="UP001469553">
    <property type="component" value="Unassembled WGS sequence"/>
</dbReference>
<sequence length="96" mass="11240">KHKICQNVSDVEKVIGKLQSNSDFIKFSVEEVCFTVEQQFTRLQKIVEKARTRVEALLEEEQKQTQRQAEGIQVHLDQRRVELRKTAAKMNKLSKI</sequence>
<keyword evidence="4" id="KW-1185">Reference proteome</keyword>
<evidence type="ECO:0000313" key="3">
    <source>
        <dbReference type="EMBL" id="MEQ2296520.1"/>
    </source>
</evidence>
<proteinExistence type="predicted"/>
<name>A0ABV0YSA7_9TELE</name>
<feature type="domain" description="TRIM8/14/16/25/29/45/65 coiled-coil region" evidence="2">
    <location>
        <begin position="10"/>
        <end position="95"/>
    </location>
</feature>
<dbReference type="EMBL" id="JAHRIP010040153">
    <property type="protein sequence ID" value="MEQ2296520.1"/>
    <property type="molecule type" value="Genomic_DNA"/>
</dbReference>
<feature type="non-terminal residue" evidence="3">
    <location>
        <position position="1"/>
    </location>
</feature>
<evidence type="ECO:0000259" key="2">
    <source>
        <dbReference type="Pfam" id="PF25600"/>
    </source>
</evidence>